<sequence length="478" mass="51776">MTFGAPVLAGLLMMLGQEPLNFAYLIVPALVLWAVVSSKVPKVAAFQAWLVGVAYFGPMLRWIEYPFRVEADIYGWMAPFAAALLPMGLALFWAVGMWIAVRLGRGRAAWALGLILGEMGRAYLFTGFPWGQFAQSYLDTFAIHAVPFVGAYGLTVLIIMLAAALASLIIRHRFSALLAVLIGGAIALPYSPEPTIGDDPIVRLVQPNARQEDKWDPDKMQVFYRRLIQSTMAGEAPDLVVWPETSVPYLLNYAGDVIEQVSDVARGAPVVIGINREEDMRYYNSMVVVGRGGELLDSYDKRHLVPFGEYVPFGNLLADFGIHGLAANEGSGFSEGTGSHLIDFANIGKVLPLICYEGIFPSLSHSGERPRALMLITNDGWFGPDAGPMQHLAQARLRAIEQGLPLIRVANTGVTAMIDSRGVITASMGMGEEGYIDAPLPVASAPTVYSKLTNIPLVILIVLTAGIAVLARRKTALT</sequence>
<dbReference type="CDD" id="cd07571">
    <property type="entry name" value="ALP_N-acyl_transferase"/>
    <property type="match status" value="1"/>
</dbReference>
<evidence type="ECO:0000256" key="3">
    <source>
        <dbReference type="ARBA" id="ARBA00022475"/>
    </source>
</evidence>
<evidence type="ECO:0000256" key="5">
    <source>
        <dbReference type="ARBA" id="ARBA00022692"/>
    </source>
</evidence>
<keyword evidence="8 9" id="KW-0012">Acyltransferase</keyword>
<feature type="transmembrane region" description="Helical" evidence="9">
    <location>
        <begin position="43"/>
        <end position="63"/>
    </location>
</feature>
<evidence type="ECO:0000256" key="4">
    <source>
        <dbReference type="ARBA" id="ARBA00022679"/>
    </source>
</evidence>
<dbReference type="Pfam" id="PF20154">
    <property type="entry name" value="LNT_N"/>
    <property type="match status" value="1"/>
</dbReference>
<keyword evidence="7 9" id="KW-0472">Membrane</keyword>
<feature type="transmembrane region" description="Helical" evidence="9">
    <location>
        <begin position="142"/>
        <end position="167"/>
    </location>
</feature>
<dbReference type="HAMAP" id="MF_01148">
    <property type="entry name" value="Lnt"/>
    <property type="match status" value="1"/>
</dbReference>
<dbReference type="Gene3D" id="3.60.110.10">
    <property type="entry name" value="Carbon-nitrogen hydrolase"/>
    <property type="match status" value="1"/>
</dbReference>
<feature type="transmembrane region" description="Helical" evidence="9">
    <location>
        <begin position="452"/>
        <end position="471"/>
    </location>
</feature>
<feature type="transmembrane region" description="Helical" evidence="9">
    <location>
        <begin position="174"/>
        <end position="191"/>
    </location>
</feature>
<evidence type="ECO:0000256" key="2">
    <source>
        <dbReference type="ARBA" id="ARBA00010065"/>
    </source>
</evidence>
<evidence type="ECO:0000256" key="9">
    <source>
        <dbReference type="HAMAP-Rule" id="MF_01148"/>
    </source>
</evidence>
<dbReference type="PANTHER" id="PTHR38686">
    <property type="entry name" value="APOLIPOPROTEIN N-ACYLTRANSFERASE"/>
    <property type="match status" value="1"/>
</dbReference>
<keyword evidence="12" id="KW-1185">Reference proteome</keyword>
<proteinExistence type="inferred from homology"/>
<comment type="function">
    <text evidence="9">Catalyzes the phospholipid dependent N-acylation of the N-terminal cysteine of apolipoprotein, the last step in lipoprotein maturation.</text>
</comment>
<protein>
    <recommendedName>
        <fullName evidence="9">Apolipoprotein N-acyltransferase</fullName>
        <shortName evidence="9">ALP N-acyltransferase</shortName>
        <ecNumber evidence="9">2.3.1.269</ecNumber>
    </recommendedName>
</protein>
<dbReference type="InterPro" id="IPR004563">
    <property type="entry name" value="Apolipo_AcylTrfase"/>
</dbReference>
<keyword evidence="3 9" id="KW-1003">Cell membrane</keyword>
<evidence type="ECO:0000256" key="1">
    <source>
        <dbReference type="ARBA" id="ARBA00004651"/>
    </source>
</evidence>
<accession>A0ABX0VUY2</accession>
<evidence type="ECO:0000313" key="11">
    <source>
        <dbReference type="EMBL" id="NIY71873.1"/>
    </source>
</evidence>
<dbReference type="SUPFAM" id="SSF56317">
    <property type="entry name" value="Carbon-nitrogen hydrolase"/>
    <property type="match status" value="1"/>
</dbReference>
<dbReference type="NCBIfam" id="TIGR00546">
    <property type="entry name" value="lnt"/>
    <property type="match status" value="1"/>
</dbReference>
<comment type="caution">
    <text evidence="11">The sequence shown here is derived from an EMBL/GenBank/DDBJ whole genome shotgun (WGS) entry which is preliminary data.</text>
</comment>
<dbReference type="RefSeq" id="WP_167637202.1">
    <property type="nucleotide sequence ID" value="NZ_JAATOP010000003.1"/>
</dbReference>
<feature type="transmembrane region" description="Helical" evidence="9">
    <location>
        <begin position="75"/>
        <end position="101"/>
    </location>
</feature>
<organism evidence="11 12">
    <name type="scientific">Marivivens donghaensis</name>
    <dbReference type="NCBI Taxonomy" id="1699413"/>
    <lineage>
        <taxon>Bacteria</taxon>
        <taxon>Pseudomonadati</taxon>
        <taxon>Pseudomonadota</taxon>
        <taxon>Alphaproteobacteria</taxon>
        <taxon>Rhodobacterales</taxon>
        <taxon>Paracoccaceae</taxon>
        <taxon>Marivivens group</taxon>
        <taxon>Marivivens</taxon>
    </lineage>
</organism>
<dbReference type="EMBL" id="JAATOP010000003">
    <property type="protein sequence ID" value="NIY71873.1"/>
    <property type="molecule type" value="Genomic_DNA"/>
</dbReference>
<feature type="domain" description="CN hydrolase" evidence="10">
    <location>
        <begin position="205"/>
        <end position="442"/>
    </location>
</feature>
<reference evidence="11 12" key="1">
    <citation type="submission" date="2020-03" db="EMBL/GenBank/DDBJ databases">
        <title>Bacterial isolates of synthetic phycosphere.</title>
        <authorList>
            <person name="Fu H."/>
            <person name="Moran M.A."/>
        </authorList>
    </citation>
    <scope>NUCLEOTIDE SEQUENCE [LARGE SCALE GENOMIC DNA]</scope>
    <source>
        <strain evidence="11 12">HF1</strain>
    </source>
</reference>
<comment type="pathway">
    <text evidence="9">Protein modification; lipoprotein biosynthesis (N-acyl transfer).</text>
</comment>
<feature type="transmembrane region" description="Helical" evidence="9">
    <location>
        <begin position="20"/>
        <end position="36"/>
    </location>
</feature>
<keyword evidence="4 9" id="KW-0808">Transferase</keyword>
<dbReference type="InterPro" id="IPR003010">
    <property type="entry name" value="C-N_Hydrolase"/>
</dbReference>
<comment type="subcellular location">
    <subcellularLocation>
        <location evidence="1 9">Cell membrane</location>
        <topology evidence="1 9">Multi-pass membrane protein</topology>
    </subcellularLocation>
</comment>
<dbReference type="Pfam" id="PF00795">
    <property type="entry name" value="CN_hydrolase"/>
    <property type="match status" value="1"/>
</dbReference>
<evidence type="ECO:0000256" key="7">
    <source>
        <dbReference type="ARBA" id="ARBA00023136"/>
    </source>
</evidence>
<comment type="catalytic activity">
    <reaction evidence="9">
        <text>N-terminal S-1,2-diacyl-sn-glyceryl-L-cysteinyl-[lipoprotein] + a glycerophospholipid = N-acyl-S-1,2-diacyl-sn-glyceryl-L-cysteinyl-[lipoprotein] + a 2-acyl-sn-glycero-3-phospholipid + H(+)</text>
        <dbReference type="Rhea" id="RHEA:48228"/>
        <dbReference type="Rhea" id="RHEA-COMP:14681"/>
        <dbReference type="Rhea" id="RHEA-COMP:14684"/>
        <dbReference type="ChEBI" id="CHEBI:15378"/>
        <dbReference type="ChEBI" id="CHEBI:136912"/>
        <dbReference type="ChEBI" id="CHEBI:140656"/>
        <dbReference type="ChEBI" id="CHEBI:140657"/>
        <dbReference type="ChEBI" id="CHEBI:140660"/>
        <dbReference type="EC" id="2.3.1.269"/>
    </reaction>
</comment>
<evidence type="ECO:0000259" key="10">
    <source>
        <dbReference type="PROSITE" id="PS50263"/>
    </source>
</evidence>
<evidence type="ECO:0000256" key="8">
    <source>
        <dbReference type="ARBA" id="ARBA00023315"/>
    </source>
</evidence>
<evidence type="ECO:0000313" key="12">
    <source>
        <dbReference type="Proteomes" id="UP000709466"/>
    </source>
</evidence>
<dbReference type="PANTHER" id="PTHR38686:SF1">
    <property type="entry name" value="APOLIPOPROTEIN N-ACYLTRANSFERASE"/>
    <property type="match status" value="1"/>
</dbReference>
<dbReference type="PROSITE" id="PS50263">
    <property type="entry name" value="CN_HYDROLASE"/>
    <property type="match status" value="1"/>
</dbReference>
<feature type="transmembrane region" description="Helical" evidence="9">
    <location>
        <begin position="108"/>
        <end position="130"/>
    </location>
</feature>
<gene>
    <name evidence="9 11" type="primary">lnt</name>
    <name evidence="11" type="ORF">HCZ30_05420</name>
</gene>
<dbReference type="InterPro" id="IPR036526">
    <property type="entry name" value="C-N_Hydrolase_sf"/>
</dbReference>
<dbReference type="Proteomes" id="UP000709466">
    <property type="component" value="Unassembled WGS sequence"/>
</dbReference>
<keyword evidence="5 9" id="KW-0812">Transmembrane</keyword>
<dbReference type="EC" id="2.3.1.269" evidence="9"/>
<dbReference type="InterPro" id="IPR045378">
    <property type="entry name" value="LNT_N"/>
</dbReference>
<keyword evidence="6 9" id="KW-1133">Transmembrane helix</keyword>
<comment type="similarity">
    <text evidence="2 9">Belongs to the CN hydrolase family. Apolipoprotein N-acyltransferase subfamily.</text>
</comment>
<name>A0ABX0VUY2_9RHOB</name>
<evidence type="ECO:0000256" key="6">
    <source>
        <dbReference type="ARBA" id="ARBA00022989"/>
    </source>
</evidence>